<dbReference type="InterPro" id="IPR015424">
    <property type="entry name" value="PyrdxlP-dep_Trfase"/>
</dbReference>
<dbReference type="Proteomes" id="UP000179258">
    <property type="component" value="Unassembled WGS sequence"/>
</dbReference>
<dbReference type="AlphaFoldDB" id="A0A1G2R7F7"/>
<protein>
    <recommendedName>
        <fullName evidence="8">Aminotransferase</fullName>
    </recommendedName>
</protein>
<organism evidence="6 7">
    <name type="scientific">Candidatus Wildermuthbacteria bacterium RIFCSPHIGHO2_02_FULL_47_17</name>
    <dbReference type="NCBI Taxonomy" id="1802452"/>
    <lineage>
        <taxon>Bacteria</taxon>
        <taxon>Candidatus Wildermuthiibacteriota</taxon>
    </lineage>
</organism>
<reference evidence="6 7" key="1">
    <citation type="journal article" date="2016" name="Nat. Commun.">
        <title>Thousands of microbial genomes shed light on interconnected biogeochemical processes in an aquifer system.</title>
        <authorList>
            <person name="Anantharaman K."/>
            <person name="Brown C.T."/>
            <person name="Hug L.A."/>
            <person name="Sharon I."/>
            <person name="Castelle C.J."/>
            <person name="Probst A.J."/>
            <person name="Thomas B.C."/>
            <person name="Singh A."/>
            <person name="Wilkins M.J."/>
            <person name="Karaoz U."/>
            <person name="Brodie E.L."/>
            <person name="Williams K.H."/>
            <person name="Hubbard S.S."/>
            <person name="Banfield J.F."/>
        </authorList>
    </citation>
    <scope>NUCLEOTIDE SEQUENCE [LARGE SCALE GENOMIC DNA]</scope>
</reference>
<comment type="similarity">
    <text evidence="2 5">Belongs to the DegT/DnrJ/EryC1 family.</text>
</comment>
<evidence type="ECO:0000256" key="1">
    <source>
        <dbReference type="ARBA" id="ARBA00022898"/>
    </source>
</evidence>
<dbReference type="SUPFAM" id="SSF53383">
    <property type="entry name" value="PLP-dependent transferases"/>
    <property type="match status" value="1"/>
</dbReference>
<dbReference type="InterPro" id="IPR000653">
    <property type="entry name" value="DegT/StrS_aminotransferase"/>
</dbReference>
<dbReference type="EMBL" id="MHTX01000008">
    <property type="protein sequence ID" value="OHA68770.1"/>
    <property type="molecule type" value="Genomic_DNA"/>
</dbReference>
<feature type="modified residue" description="N6-(pyridoxal phosphate)lysine" evidence="4">
    <location>
        <position position="182"/>
    </location>
</feature>
<keyword evidence="1 4" id="KW-0663">Pyridoxal phosphate</keyword>
<gene>
    <name evidence="6" type="ORF">A3D59_01150</name>
</gene>
<proteinExistence type="inferred from homology"/>
<dbReference type="Gene3D" id="3.40.640.10">
    <property type="entry name" value="Type I PLP-dependent aspartate aminotransferase-like (Major domain)"/>
    <property type="match status" value="1"/>
</dbReference>
<evidence type="ECO:0000313" key="6">
    <source>
        <dbReference type="EMBL" id="OHA68770.1"/>
    </source>
</evidence>
<dbReference type="GO" id="GO:0008483">
    <property type="term" value="F:transaminase activity"/>
    <property type="evidence" value="ECO:0007669"/>
    <property type="project" value="TreeGrafter"/>
</dbReference>
<dbReference type="CDD" id="cd00616">
    <property type="entry name" value="AHBA_syn"/>
    <property type="match status" value="1"/>
</dbReference>
<evidence type="ECO:0008006" key="8">
    <source>
        <dbReference type="Google" id="ProtNLM"/>
    </source>
</evidence>
<dbReference type="GO" id="GO:0000271">
    <property type="term" value="P:polysaccharide biosynthetic process"/>
    <property type="evidence" value="ECO:0007669"/>
    <property type="project" value="TreeGrafter"/>
</dbReference>
<dbReference type="Pfam" id="PF01041">
    <property type="entry name" value="DegT_DnrJ_EryC1"/>
    <property type="match status" value="1"/>
</dbReference>
<comment type="caution">
    <text evidence="6">The sequence shown here is derived from an EMBL/GenBank/DDBJ whole genome shotgun (WGS) entry which is preliminary data.</text>
</comment>
<accession>A0A1G2R7F7</accession>
<evidence type="ECO:0000256" key="4">
    <source>
        <dbReference type="PIRSR" id="PIRSR000390-2"/>
    </source>
</evidence>
<dbReference type="GO" id="GO:0030170">
    <property type="term" value="F:pyridoxal phosphate binding"/>
    <property type="evidence" value="ECO:0007669"/>
    <property type="project" value="TreeGrafter"/>
</dbReference>
<dbReference type="PANTHER" id="PTHR30244:SF9">
    <property type="entry name" value="PROTEIN RV3402C"/>
    <property type="match status" value="1"/>
</dbReference>
<dbReference type="PIRSF" id="PIRSF000390">
    <property type="entry name" value="PLP_StrS"/>
    <property type="match status" value="1"/>
</dbReference>
<name>A0A1G2R7F7_9BACT</name>
<evidence type="ECO:0000313" key="7">
    <source>
        <dbReference type="Proteomes" id="UP000179258"/>
    </source>
</evidence>
<dbReference type="PANTHER" id="PTHR30244">
    <property type="entry name" value="TRANSAMINASE"/>
    <property type="match status" value="1"/>
</dbReference>
<evidence type="ECO:0000256" key="3">
    <source>
        <dbReference type="PIRSR" id="PIRSR000390-1"/>
    </source>
</evidence>
<evidence type="ECO:0000256" key="5">
    <source>
        <dbReference type="RuleBase" id="RU004508"/>
    </source>
</evidence>
<dbReference type="InterPro" id="IPR015421">
    <property type="entry name" value="PyrdxlP-dep_Trfase_major"/>
</dbReference>
<evidence type="ECO:0000256" key="2">
    <source>
        <dbReference type="ARBA" id="ARBA00037999"/>
    </source>
</evidence>
<feature type="active site" description="Proton acceptor" evidence="3">
    <location>
        <position position="182"/>
    </location>
</feature>
<sequence>MIFVTRTKLPPIHRYYKYLQQIWANNWVTNNGQLVQELELKLRDYLKVYNLALVTNATLALQMAFKSLNITEGEVITTPFTFAATTNVILWEKLKPVFADIDPETFNINPEEIEKKITKNTRAILAVHVYGNPCAVDHIKEIALKHNLKVIYDAAHAFGVEYNGSSVLNHGDVSVLSFHATKVFNTIEGGALVSPNQELDGKQRLLRNFGIVNEEKVVLPGTNAKMNEFQAAMGLCNLQTINRDIRARDKMYHLYLSRLGKIKELKFQKLVASRYNYSYMPVLHRDIKHRDLIYDRLKENGIHARKYFYPLTSSLDYFNQIERDDYKKNLPVATFISNRVLCLPLYAGLTEEIVKQVVDLISKYS</sequence>